<reference evidence="8" key="1">
    <citation type="submission" date="2015-12" db="EMBL/GenBank/DDBJ databases">
        <authorList>
            <person name="Lauer A."/>
            <person name="Humrighouse B."/>
            <person name="Loparev V."/>
            <person name="Shewmaker P.L."/>
            <person name="Whitney A.M."/>
            <person name="McLaughlin R.W."/>
        </authorList>
    </citation>
    <scope>NUCLEOTIDE SEQUENCE [LARGE SCALE GENOMIC DNA]</scope>
    <source>
        <strain evidence="8">LMG 26678</strain>
    </source>
</reference>
<gene>
    <name evidence="7" type="ORF">ATZ35_06210</name>
</gene>
<dbReference type="NCBIfam" id="TIGR00172">
    <property type="entry name" value="maf"/>
    <property type="match status" value="1"/>
</dbReference>
<keyword evidence="8" id="KW-1185">Reference proteome</keyword>
<comment type="cofactor">
    <cofactor evidence="1 6">
        <name>a divalent metal cation</name>
        <dbReference type="ChEBI" id="CHEBI:60240"/>
    </cofactor>
</comment>
<evidence type="ECO:0000256" key="1">
    <source>
        <dbReference type="ARBA" id="ARBA00001968"/>
    </source>
</evidence>
<dbReference type="RefSeq" id="WP_208929981.1">
    <property type="nucleotide sequence ID" value="NZ_CP013655.1"/>
</dbReference>
<dbReference type="FunFam" id="3.90.950.10:FF:000005">
    <property type="entry name" value="7-methyl-GTP pyrophosphatase"/>
    <property type="match status" value="1"/>
</dbReference>
<dbReference type="EMBL" id="CP013655">
    <property type="protein sequence ID" value="ALS36761.1"/>
    <property type="molecule type" value="Genomic_DNA"/>
</dbReference>
<feature type="site" description="Important for substrate specificity" evidence="6">
    <location>
        <position position="11"/>
    </location>
</feature>
<dbReference type="GO" id="GO:0009117">
    <property type="term" value="P:nucleotide metabolic process"/>
    <property type="evidence" value="ECO:0007669"/>
    <property type="project" value="UniProtKB-KW"/>
</dbReference>
<comment type="catalytic activity">
    <reaction evidence="6">
        <text>dTTP + H2O = dTMP + diphosphate + H(+)</text>
        <dbReference type="Rhea" id="RHEA:28534"/>
        <dbReference type="ChEBI" id="CHEBI:15377"/>
        <dbReference type="ChEBI" id="CHEBI:15378"/>
        <dbReference type="ChEBI" id="CHEBI:33019"/>
        <dbReference type="ChEBI" id="CHEBI:37568"/>
        <dbReference type="ChEBI" id="CHEBI:63528"/>
        <dbReference type="EC" id="3.6.1.9"/>
    </reaction>
</comment>
<dbReference type="STRING" id="118060.ATZ35_06210"/>
<keyword evidence="4 6" id="KW-0378">Hydrolase</keyword>
<comment type="function">
    <text evidence="6">Nucleoside triphosphate pyrophosphatase that hydrolyzes dTTP and UTP. May have a dual role in cell division arrest and in preventing the incorporation of modified nucleotides into cellular nucleic acids.</text>
</comment>
<evidence type="ECO:0000313" key="7">
    <source>
        <dbReference type="EMBL" id="ALS36761.1"/>
    </source>
</evidence>
<keyword evidence="5 6" id="KW-0546">Nucleotide metabolism</keyword>
<dbReference type="PANTHER" id="PTHR43213:SF5">
    <property type="entry name" value="BIFUNCTIONAL DTTP_UTP PYROPHOSPHATASE_METHYLTRANSFERASE PROTEIN-RELATED"/>
    <property type="match status" value="1"/>
</dbReference>
<dbReference type="CDD" id="cd00555">
    <property type="entry name" value="Maf"/>
    <property type="match status" value="1"/>
</dbReference>
<comment type="similarity">
    <text evidence="6">Belongs to the Maf family. YhdE subfamily.</text>
</comment>
<dbReference type="GO" id="GO:0036218">
    <property type="term" value="F:dTTP diphosphatase activity"/>
    <property type="evidence" value="ECO:0007669"/>
    <property type="project" value="RHEA"/>
</dbReference>
<proteinExistence type="inferred from homology"/>
<evidence type="ECO:0000313" key="8">
    <source>
        <dbReference type="Proteomes" id="UP000067523"/>
    </source>
</evidence>
<dbReference type="GO" id="GO:0036221">
    <property type="term" value="F:UTP diphosphatase activity"/>
    <property type="evidence" value="ECO:0007669"/>
    <property type="project" value="RHEA"/>
</dbReference>
<keyword evidence="3 6" id="KW-0963">Cytoplasm</keyword>
<dbReference type="KEGG" id="erx:ATZ35_06210"/>
<dbReference type="InterPro" id="IPR029001">
    <property type="entry name" value="ITPase-like_fam"/>
</dbReference>
<dbReference type="EC" id="3.6.1.9" evidence="6"/>
<evidence type="ECO:0000256" key="3">
    <source>
        <dbReference type="ARBA" id="ARBA00022490"/>
    </source>
</evidence>
<dbReference type="SUPFAM" id="SSF52972">
    <property type="entry name" value="ITPase-like"/>
    <property type="match status" value="1"/>
</dbReference>
<feature type="site" description="Important for substrate specificity" evidence="6">
    <location>
        <position position="151"/>
    </location>
</feature>
<dbReference type="InterPro" id="IPR003697">
    <property type="entry name" value="Maf-like"/>
</dbReference>
<accession>A0A0U2WT49</accession>
<name>A0A0U2WT49_9ENTE</name>
<feature type="active site" description="Proton acceptor" evidence="6">
    <location>
        <position position="68"/>
    </location>
</feature>
<comment type="catalytic activity">
    <reaction evidence="6">
        <text>UTP + H2O = UMP + diphosphate + H(+)</text>
        <dbReference type="Rhea" id="RHEA:29395"/>
        <dbReference type="ChEBI" id="CHEBI:15377"/>
        <dbReference type="ChEBI" id="CHEBI:15378"/>
        <dbReference type="ChEBI" id="CHEBI:33019"/>
        <dbReference type="ChEBI" id="CHEBI:46398"/>
        <dbReference type="ChEBI" id="CHEBI:57865"/>
        <dbReference type="EC" id="3.6.1.9"/>
    </reaction>
</comment>
<protein>
    <recommendedName>
        <fullName evidence="6">dTTP/UTP pyrophosphatase</fullName>
        <shortName evidence="6">dTTPase/UTPase</shortName>
        <ecNumber evidence="6">3.6.1.9</ecNumber>
    </recommendedName>
    <alternativeName>
        <fullName evidence="6">Nucleoside triphosphate pyrophosphatase</fullName>
    </alternativeName>
    <alternativeName>
        <fullName evidence="6">Nucleotide pyrophosphatase</fullName>
        <shortName evidence="6">Nucleotide PPase</shortName>
    </alternativeName>
</protein>
<dbReference type="HAMAP" id="MF_00528">
    <property type="entry name" value="Maf"/>
    <property type="match status" value="1"/>
</dbReference>
<sequence length="186" mass="20990">MKVILASQSPRRRELLSRIISDFEVVPADIDEDVKSYFTPMDYVLTMAAQKAAHIAKQYPNDLVIGSDTIVTIDNEILGKPASREDGFRMLRQLSGRTHKVYTSVVLMKDDQESSATVPATVEFYDLTDEEINRYLDTKEYEDKAGAYGIQEQGALLVKSIQGDYYSIMGLPIATLYRMLPSFDQC</sequence>
<dbReference type="Proteomes" id="UP000067523">
    <property type="component" value="Chromosome"/>
</dbReference>
<comment type="subcellular location">
    <subcellularLocation>
        <location evidence="2 6">Cytoplasm</location>
    </subcellularLocation>
</comment>
<dbReference type="GO" id="GO:0005737">
    <property type="term" value="C:cytoplasm"/>
    <property type="evidence" value="ECO:0007669"/>
    <property type="project" value="UniProtKB-SubCell"/>
</dbReference>
<organism evidence="7 8">
    <name type="scientific">Enterococcus rotai</name>
    <dbReference type="NCBI Taxonomy" id="118060"/>
    <lineage>
        <taxon>Bacteria</taxon>
        <taxon>Bacillati</taxon>
        <taxon>Bacillota</taxon>
        <taxon>Bacilli</taxon>
        <taxon>Lactobacillales</taxon>
        <taxon>Enterococcaceae</taxon>
        <taxon>Enterococcus</taxon>
    </lineage>
</organism>
<feature type="site" description="Important for substrate specificity" evidence="6">
    <location>
        <position position="69"/>
    </location>
</feature>
<comment type="caution">
    <text evidence="6">Lacks conserved residue(s) required for the propagation of feature annotation.</text>
</comment>
<dbReference type="AlphaFoldDB" id="A0A0U2WT49"/>
<dbReference type="Gene3D" id="3.90.950.10">
    <property type="match status" value="1"/>
</dbReference>
<evidence type="ECO:0000256" key="2">
    <source>
        <dbReference type="ARBA" id="ARBA00004496"/>
    </source>
</evidence>
<dbReference type="PANTHER" id="PTHR43213">
    <property type="entry name" value="BIFUNCTIONAL DTTP/UTP PYROPHOSPHATASE/METHYLTRANSFERASE PROTEIN-RELATED"/>
    <property type="match status" value="1"/>
</dbReference>
<evidence type="ECO:0000256" key="4">
    <source>
        <dbReference type="ARBA" id="ARBA00022801"/>
    </source>
</evidence>
<dbReference type="Pfam" id="PF02545">
    <property type="entry name" value="Maf"/>
    <property type="match status" value="1"/>
</dbReference>
<evidence type="ECO:0000256" key="5">
    <source>
        <dbReference type="ARBA" id="ARBA00023080"/>
    </source>
</evidence>
<evidence type="ECO:0000256" key="6">
    <source>
        <dbReference type="HAMAP-Rule" id="MF_00528"/>
    </source>
</evidence>
<dbReference type="PIRSF" id="PIRSF006305">
    <property type="entry name" value="Maf"/>
    <property type="match status" value="1"/>
</dbReference>